<accession>A0A8H4TPV0</accession>
<keyword evidence="2" id="KW-1185">Reference proteome</keyword>
<name>A0A8H4TPV0_9HYPO</name>
<comment type="caution">
    <text evidence="1">The sequence shown here is derived from an EMBL/GenBank/DDBJ whole genome shotgun (WGS) entry which is preliminary data.</text>
</comment>
<dbReference type="AlphaFoldDB" id="A0A8H4TPV0"/>
<reference evidence="1" key="2">
    <citation type="submission" date="2020-05" db="EMBL/GenBank/DDBJ databases">
        <authorList>
            <person name="Kim H.-S."/>
            <person name="Proctor R.H."/>
            <person name="Brown D.W."/>
        </authorList>
    </citation>
    <scope>NUCLEOTIDE SEQUENCE</scope>
    <source>
        <strain evidence="1">NRRL 20472</strain>
    </source>
</reference>
<organism evidence="1 2">
    <name type="scientific">Fusarium sarcochroum</name>
    <dbReference type="NCBI Taxonomy" id="1208366"/>
    <lineage>
        <taxon>Eukaryota</taxon>
        <taxon>Fungi</taxon>
        <taxon>Dikarya</taxon>
        <taxon>Ascomycota</taxon>
        <taxon>Pezizomycotina</taxon>
        <taxon>Sordariomycetes</taxon>
        <taxon>Hypocreomycetidae</taxon>
        <taxon>Hypocreales</taxon>
        <taxon>Nectriaceae</taxon>
        <taxon>Fusarium</taxon>
        <taxon>Fusarium lateritium species complex</taxon>
    </lineage>
</organism>
<dbReference type="OrthoDB" id="5062850at2759"/>
<protein>
    <submittedName>
        <fullName evidence="1">Uncharacterized protein</fullName>
    </submittedName>
</protein>
<evidence type="ECO:0000313" key="1">
    <source>
        <dbReference type="EMBL" id="KAF4961886.1"/>
    </source>
</evidence>
<reference evidence="1" key="1">
    <citation type="journal article" date="2020" name="BMC Genomics">
        <title>Correction to: Identification and distribution of gene clusters required for synthesis of sphingolipid metabolism inhibitors in diverse species of the filamentous fungus Fusarium.</title>
        <authorList>
            <person name="Kim H.S."/>
            <person name="Lohmar J.M."/>
            <person name="Busman M."/>
            <person name="Brown D.W."/>
            <person name="Naumann T.A."/>
            <person name="Divon H.H."/>
            <person name="Lysoe E."/>
            <person name="Uhlig S."/>
            <person name="Proctor R.H."/>
        </authorList>
    </citation>
    <scope>NUCLEOTIDE SEQUENCE</scope>
    <source>
        <strain evidence="1">NRRL 20472</strain>
    </source>
</reference>
<proteinExistence type="predicted"/>
<dbReference type="Proteomes" id="UP000622797">
    <property type="component" value="Unassembled WGS sequence"/>
</dbReference>
<sequence length="562" mass="65097">MSLRTDPTSPRASLLGLPGELREKVYREYFRADGGYVYDGDSDKLIKAEGQPVDISLRGTCRQIADETRHLPFSLNAITFSTVYRQDWQKQAGALGYLVRYHTQIQADLLCRLRRLVTPDMYTELGVKSPQYMPIIKQKITSVISRDERRRHSYAEFRGSLDFQQGFLQPWPYLMRLDWCDNTVSFKRAIAYILRLVADKHTAEFTEALEEILPGWTDTHLPHEIFDATFDPWAVPSIHEVAQVSKQLQMHILWDRLGSWYQTKEPFPEYEGPTYRYRRKYRFSAAAVAIRFLNQIPEQQRLCIRKLVVNEDRVAVGDPECHAIGLIPFCKENPTLHVEQRLNLWRNLILNSELPSGRHMAWYVEAIHTPEPNSATIHQIFSDSIHGQFVSCVMHVLEVLKEGMPSGSYHFLLDGGPDLNLSTDLFNTILKRGIAWLTLHTECVTRGIFTDRNHHDYPFRTSNSVEDVNSFTNETSIFRCNFNLNQPWDCKKISEAHGGLHNSSLHNWLRLGGLDDPEFFDISTPALNLVELRLELFEREEREDRKALCPTRFDKDGIEPQT</sequence>
<dbReference type="EMBL" id="JABEXW010000591">
    <property type="protein sequence ID" value="KAF4961886.1"/>
    <property type="molecule type" value="Genomic_DNA"/>
</dbReference>
<evidence type="ECO:0000313" key="2">
    <source>
        <dbReference type="Proteomes" id="UP000622797"/>
    </source>
</evidence>
<gene>
    <name evidence="1" type="ORF">FSARC_10005</name>
</gene>